<dbReference type="RefSeq" id="WP_348864402.1">
    <property type="nucleotide sequence ID" value="NZ_JBEAAL010000025.1"/>
</dbReference>
<dbReference type="Proteomes" id="UP001496627">
    <property type="component" value="Unassembled WGS sequence"/>
</dbReference>
<proteinExistence type="predicted"/>
<dbReference type="InterPro" id="IPR050194">
    <property type="entry name" value="Glycosyltransferase_grp1"/>
</dbReference>
<evidence type="ECO:0000313" key="3">
    <source>
        <dbReference type="Proteomes" id="UP001496627"/>
    </source>
</evidence>
<protein>
    <submittedName>
        <fullName evidence="2">Glycosyltransferase family 4 protein</fullName>
        <ecNumber evidence="2">2.4.-.-</ecNumber>
    </submittedName>
</protein>
<evidence type="ECO:0000313" key="2">
    <source>
        <dbReference type="EMBL" id="MEQ1408300.1"/>
    </source>
</evidence>
<keyword evidence="2" id="KW-0808">Transferase</keyword>
<dbReference type="Pfam" id="PF13692">
    <property type="entry name" value="Glyco_trans_1_4"/>
    <property type="match status" value="1"/>
</dbReference>
<dbReference type="EC" id="2.4.-.-" evidence="2"/>
<sequence>MKLAYFVLPHVGGTYSVFKHLRAGLAVYGIDVRWFGTCRHGYELPAAMREEGPLGLLLEMPASLTEGACAKRMAEAIESEGFDGVVINVLGDRLQTNIARYLPEHILRILVVHSITPGTYAAARSIRDFAHATIGVSERCRTDLVERHGFPADRTYAIPNAVDTAAFREQEGRRVRAGPELRALFVGRIEDTSKGVLWLREILDGLPETVSLTVVGDGPDMPKLKRRLAGHADRVRYTGTMPLALIPLAMAEHDVLIMPSRFEGFGLTLIEAMAGGCVPVVSHIRGVTDTIVENGKNGMLFPVGDYTAAANAVTRLHQDRDLLERMSFSARAIVPERYSIERMADRYYDVISSAMTGWPKLSPVLDIDGWSIPPGLRPGLRTYIPLPIKNWLRVVRERL</sequence>
<dbReference type="InterPro" id="IPR028098">
    <property type="entry name" value="Glyco_trans_4-like_N"/>
</dbReference>
<accession>A0ABV0M8Y3</accession>
<gene>
    <name evidence="2" type="ORF">ABK249_25545</name>
</gene>
<keyword evidence="2" id="KW-0328">Glycosyltransferase</keyword>
<evidence type="ECO:0000259" key="1">
    <source>
        <dbReference type="Pfam" id="PF13439"/>
    </source>
</evidence>
<reference evidence="2 3" key="1">
    <citation type="submission" date="2024-05" db="EMBL/GenBank/DDBJ databases">
        <title>Neorhizobium sp. Rsf11, a plant growth promoting and heavy metal resistant PAH-degrader.</title>
        <authorList>
            <person name="Golubev S.N."/>
            <person name="Muratova A.Y."/>
            <person name="Markelova M.I."/>
        </authorList>
    </citation>
    <scope>NUCLEOTIDE SEQUENCE [LARGE SCALE GENOMIC DNA]</scope>
    <source>
        <strain evidence="2 3">Rsf11</strain>
    </source>
</reference>
<organism evidence="2 3">
    <name type="scientific">Neorhizobium phenanthreniclasticum</name>
    <dbReference type="NCBI Taxonomy" id="3157917"/>
    <lineage>
        <taxon>Bacteria</taxon>
        <taxon>Pseudomonadati</taxon>
        <taxon>Pseudomonadota</taxon>
        <taxon>Alphaproteobacteria</taxon>
        <taxon>Hyphomicrobiales</taxon>
        <taxon>Rhizobiaceae</taxon>
        <taxon>Rhizobium/Agrobacterium group</taxon>
        <taxon>Neorhizobium</taxon>
    </lineage>
</organism>
<name>A0ABV0M8Y3_9HYPH</name>
<dbReference type="CDD" id="cd03801">
    <property type="entry name" value="GT4_PimA-like"/>
    <property type="match status" value="1"/>
</dbReference>
<dbReference type="SUPFAM" id="SSF53756">
    <property type="entry name" value="UDP-Glycosyltransferase/glycogen phosphorylase"/>
    <property type="match status" value="1"/>
</dbReference>
<feature type="domain" description="Glycosyltransferase subfamily 4-like N-terminal" evidence="1">
    <location>
        <begin position="11"/>
        <end position="165"/>
    </location>
</feature>
<dbReference type="EMBL" id="JBEAAL010000025">
    <property type="protein sequence ID" value="MEQ1408300.1"/>
    <property type="molecule type" value="Genomic_DNA"/>
</dbReference>
<dbReference type="Gene3D" id="3.40.50.2000">
    <property type="entry name" value="Glycogen Phosphorylase B"/>
    <property type="match status" value="2"/>
</dbReference>
<dbReference type="PANTHER" id="PTHR45947">
    <property type="entry name" value="SULFOQUINOVOSYL TRANSFERASE SQD2"/>
    <property type="match status" value="1"/>
</dbReference>
<comment type="caution">
    <text evidence="2">The sequence shown here is derived from an EMBL/GenBank/DDBJ whole genome shotgun (WGS) entry which is preliminary data.</text>
</comment>
<dbReference type="PANTHER" id="PTHR45947:SF3">
    <property type="entry name" value="SULFOQUINOVOSYL TRANSFERASE SQD2"/>
    <property type="match status" value="1"/>
</dbReference>
<keyword evidence="3" id="KW-1185">Reference proteome</keyword>
<dbReference type="GO" id="GO:0016757">
    <property type="term" value="F:glycosyltransferase activity"/>
    <property type="evidence" value="ECO:0007669"/>
    <property type="project" value="UniProtKB-KW"/>
</dbReference>
<dbReference type="Pfam" id="PF13439">
    <property type="entry name" value="Glyco_transf_4"/>
    <property type="match status" value="1"/>
</dbReference>